<evidence type="ECO:0000313" key="2">
    <source>
        <dbReference type="EMBL" id="EZG80001.1"/>
    </source>
</evidence>
<gene>
    <name evidence="2" type="ORF">GNI_023170</name>
</gene>
<dbReference type="GeneID" id="22911075"/>
<feature type="compositionally biased region" description="Polar residues" evidence="1">
    <location>
        <begin position="219"/>
        <end position="243"/>
    </location>
</feature>
<evidence type="ECO:0000256" key="1">
    <source>
        <dbReference type="SAM" id="MobiDB-lite"/>
    </source>
</evidence>
<feature type="region of interest" description="Disordered" evidence="1">
    <location>
        <begin position="576"/>
        <end position="601"/>
    </location>
</feature>
<proteinExistence type="predicted"/>
<dbReference type="EMBL" id="AFNH02000171">
    <property type="protein sequence ID" value="EZG80001.1"/>
    <property type="molecule type" value="Genomic_DNA"/>
</dbReference>
<reference evidence="2" key="1">
    <citation type="submission" date="2013-12" db="EMBL/GenBank/DDBJ databases">
        <authorList>
            <person name="Omoto C.K."/>
            <person name="Sibley D."/>
            <person name="Venepally P."/>
            <person name="Hadjithomas M."/>
            <person name="Karamycheva S."/>
            <person name="Brunk B."/>
            <person name="Roos D."/>
            <person name="Caler E."/>
            <person name="Lorenzi H."/>
        </authorList>
    </citation>
    <scope>NUCLEOTIDE SEQUENCE</scope>
</reference>
<name>A0A023BBL4_GRENI</name>
<evidence type="ECO:0000313" key="3">
    <source>
        <dbReference type="Proteomes" id="UP000019763"/>
    </source>
</evidence>
<accession>A0A023BBL4</accession>
<dbReference type="VEuPathDB" id="CryptoDB:GNI_023170"/>
<keyword evidence="3" id="KW-1185">Reference proteome</keyword>
<dbReference type="AlphaFoldDB" id="A0A023BBL4"/>
<feature type="region of interest" description="Disordered" evidence="1">
    <location>
        <begin position="219"/>
        <end position="247"/>
    </location>
</feature>
<dbReference type="Proteomes" id="UP000019763">
    <property type="component" value="Unassembled WGS sequence"/>
</dbReference>
<comment type="caution">
    <text evidence="2">The sequence shown here is derived from an EMBL/GenBank/DDBJ whole genome shotgun (WGS) entry which is preliminary data.</text>
</comment>
<protein>
    <submittedName>
        <fullName evidence="2">Uncharacterized protein</fullName>
    </submittedName>
</protein>
<organism evidence="2 3">
    <name type="scientific">Gregarina niphandrodes</name>
    <name type="common">Septate eugregarine</name>
    <dbReference type="NCBI Taxonomy" id="110365"/>
    <lineage>
        <taxon>Eukaryota</taxon>
        <taxon>Sar</taxon>
        <taxon>Alveolata</taxon>
        <taxon>Apicomplexa</taxon>
        <taxon>Conoidasida</taxon>
        <taxon>Gregarinasina</taxon>
        <taxon>Eugregarinorida</taxon>
        <taxon>Gregarinidae</taxon>
        <taxon>Gregarina</taxon>
    </lineage>
</organism>
<feature type="non-terminal residue" evidence="2">
    <location>
        <position position="1054"/>
    </location>
</feature>
<dbReference type="RefSeq" id="XP_011134347.1">
    <property type="nucleotide sequence ID" value="XM_011136045.1"/>
</dbReference>
<sequence length="1054" mass="118751">MVSEANKGVYGVDGIRSGNEPRTGGQRKGVVFDFIQRQLQTLSSEWSHTRLGIDLGTFGHLRFNQKYDASWNSIYQLYACLHSYRLSDDLLLKQFAERVTDIFRHKLNESGLLLCLPEVIIDILTGQTIAAERKAEDGFDEDNEWELQYIFFTFQIYLGKKEGLEPDQLAPHVAQLERFYYRHLKGALDGRQMDDPRGLDPMRFGASSGIHFKVGSWGANSPVNSPRNSPTNSPTNSPANSPVNARGRSILPDPVTYLLVGHDEAKVKHTFKRDWNRYKWERSSVTILNYPHKNKKNLSKSDYRFQANSGSGEFGVQNHDAGFSGVGYPGNAAAYGGTDEAEFLPSKNNSGRKAQNEQLSVLSLYDVAMNCCKLGYYFIFNKVADVQLMFCPGYDVYLHDLMRLIVTENLVTEPKDSNRKRTIPQSVTPPQTMLKNPGFMSQVLRRYLILRDDHNVVSSDATLLAKELGLSSGAGDTGTMSINGTIVDETAARYIEFTGEGGVFSDRVNTGDGLFYSVLLSFLCGETATTSKLVNEYRVHTNFPKRIERDSDTIASFEYIGIVPICPWATNHRRRGSASATEAKPPRWPNSPSHSGPLKGLMQSAFGVPPKRVPADVQQCADNGQRKVIPYRAHIEHVQPSGWKVILLIALFLYISEVHDRYAGSDSLEGHDIRGHDVGSGFLALGGSRTAPDIFKIVNGQDELYILLRRWINAERNQIVKNILNLINTLYLISRKDFEAATPSSLQLKDSYLPALDGLLLYWFNTAVLCKRPKGFCSCPYNGLTLWPDNGGVDYSYRLGSYNGPGNYKGSKVVRDSAEKFEVQCRSNFPLMAWLCRIKVILIGRQLQCMLKEIEKDEFGISLMPVDRRVVPDHRVPLDQRGRAIDLGVQKFELLGEEYINLKAQNIDEDVFDLDLWFRCLIYLSKTAESKSLFKKYEKKLCNDTKFLHAFRNGQLSTCLQLQGYDLSSINPVGNNRSIGCKGLRIKELLVDLFNYLNRDEDLIVLCNDILSRYPQHIKAHFLAADSYLKLNQASLAEKHYYAAISQLNSLRAT</sequence>